<dbReference type="AlphaFoldDB" id="A0A0F9RFE6"/>
<dbReference type="EMBL" id="LAZR01001226">
    <property type="protein sequence ID" value="KKN48317.1"/>
    <property type="molecule type" value="Genomic_DNA"/>
</dbReference>
<protein>
    <recommendedName>
        <fullName evidence="3">CRISPR-associated protein Csx10</fullName>
    </recommendedName>
</protein>
<sequence>MNLKLELELLSDALPGSGESEAGIVDRDSLFDEYGLPYVLSKRLKGTKLTSAKDLADWEMLNNDVEKIFGAEGSLKTVFTISNGYIERYKIFRDFLNSCNKDQQLSKIFHKSVVQKYFSYNRTQTSVMRKIYVSKEKSLRISRVLKKGLKFYFDIDVDIEESEKEKFKEDIEKICKVTRNFGSSRTKGLGEISLKIIAQQTQNIPSEKVTFDEFNDEDYCVINLNLKNEEQLIVSNLINGQQTSEMLIRGSYILGAIARYYIQKRNLKIPAHEDPEFRKIFLSGNINFTNFYPSINEDIFYPIPFSIIREKGKERHYDLSYGPDLKTVVSRESGIQTEFVGGFSLIKSSKMQTLSLATKIESHNRRPRDRKIGHAIKNDDQPVDITGAYFHYDVLEPNFKFKGQIIGKYEDLKSLIDILPKKISINIGKSKTAQYGKCLLEVGSIDHYERTIQNNNAAVLVITLTSDMILMNESGYINPEVAILKEEIETALGINLSDTEIENSFLKFTKVGGFNSIWGLPKIQGQALAAGSVIVLKRKDNLKFNVGSLNKLALGLRTSEGYGQFAINTHGFSSIEMIEPKKENNESIELSLDLIQDFIKFCFKESLESAINEEVFRMISSKNYKNINISGSFLQRLLIFIKNSNSIDNFNENLKELKKKALNQLKKIEKALYIEDKTVNKAKFESLLETLSKKQIDFDNLKDENMKKSNLKNYFTRDLGELYKIYCRAFLTNLILKIRGSKNE</sequence>
<comment type="caution">
    <text evidence="2">The sequence shown here is derived from an EMBL/GenBank/DDBJ whole genome shotgun (WGS) entry which is preliminary data.</text>
</comment>
<accession>A0A0F9RFE6</accession>
<keyword evidence="1" id="KW-0175">Coiled coil</keyword>
<evidence type="ECO:0008006" key="3">
    <source>
        <dbReference type="Google" id="ProtNLM"/>
    </source>
</evidence>
<feature type="coiled-coil region" evidence="1">
    <location>
        <begin position="647"/>
        <end position="704"/>
    </location>
</feature>
<gene>
    <name evidence="2" type="ORF">LCGC14_0654090</name>
</gene>
<reference evidence="2" key="1">
    <citation type="journal article" date="2015" name="Nature">
        <title>Complex archaea that bridge the gap between prokaryotes and eukaryotes.</title>
        <authorList>
            <person name="Spang A."/>
            <person name="Saw J.H."/>
            <person name="Jorgensen S.L."/>
            <person name="Zaremba-Niedzwiedzka K."/>
            <person name="Martijn J."/>
            <person name="Lind A.E."/>
            <person name="van Eijk R."/>
            <person name="Schleper C."/>
            <person name="Guy L."/>
            <person name="Ettema T.J."/>
        </authorList>
    </citation>
    <scope>NUCLEOTIDE SEQUENCE</scope>
</reference>
<dbReference type="CDD" id="cd09726">
    <property type="entry name" value="RAMP_I_III"/>
    <property type="match status" value="1"/>
</dbReference>
<organism evidence="2">
    <name type="scientific">marine sediment metagenome</name>
    <dbReference type="NCBI Taxonomy" id="412755"/>
    <lineage>
        <taxon>unclassified sequences</taxon>
        <taxon>metagenomes</taxon>
        <taxon>ecological metagenomes</taxon>
    </lineage>
</organism>
<proteinExistence type="predicted"/>
<name>A0A0F9RFE6_9ZZZZ</name>
<evidence type="ECO:0000313" key="2">
    <source>
        <dbReference type="EMBL" id="KKN48317.1"/>
    </source>
</evidence>
<evidence type="ECO:0000256" key="1">
    <source>
        <dbReference type="SAM" id="Coils"/>
    </source>
</evidence>